<name>A0A1G8I873_9CLOT</name>
<accession>A0A1G8I873</accession>
<organism evidence="2 3">
    <name type="scientific">Proteiniclasticum ruminis</name>
    <dbReference type="NCBI Taxonomy" id="398199"/>
    <lineage>
        <taxon>Bacteria</taxon>
        <taxon>Bacillati</taxon>
        <taxon>Bacillota</taxon>
        <taxon>Clostridia</taxon>
        <taxon>Eubacteriales</taxon>
        <taxon>Clostridiaceae</taxon>
        <taxon>Proteiniclasticum</taxon>
    </lineage>
</organism>
<feature type="transmembrane region" description="Helical" evidence="1">
    <location>
        <begin position="464"/>
        <end position="483"/>
    </location>
</feature>
<dbReference type="Proteomes" id="UP000183255">
    <property type="component" value="Unassembled WGS sequence"/>
</dbReference>
<feature type="transmembrane region" description="Helical" evidence="1">
    <location>
        <begin position="145"/>
        <end position="164"/>
    </location>
</feature>
<sequence>MEKNFYPWFKREDIDGFFALFQNNLANFVLIAVSMTAMGFPASIVYGKVIPGVAMSVLFGNLYYAKLAEKLALKEKRKDVTALAYGVSTPVMFIYLFGVLRPALELTGDPELAWKIGLGACFFGGVIEVLGSFIGKFVHRHLPRAAMLGALAGVAFAFIGGEMFFMTYELPVAGMVVLVIMLIGFIAKKPLPFKIPAALFAIVIGTFLAYTVGGQDMSQVREGLGSFGFYLPIPTLGLFEGIIFMASEMAGLFAILLPISIYNFVETMNNVEAMASAGDRYDVAEAQLADGLGTLFGTFFGGVFPTTVYIASIGSKWMNAGRGYSILNGFVFLLASTFGVVAVMARIIPMAVIAPILVFVGISMVTQAFGTVEKKHFPAVVIAMFPYFANYLMTRFNGGAGEVVAKLSSGIVPLGQGAMFTGLIWGAILVFLIDGEYKKASVTSLCAALLSATGFMHAPKLALFFDMRFVTGYVAVTVIFEGYRRYDKVLLRKNEVIREKTEEVLPGDLLAASEQ</sequence>
<evidence type="ECO:0000313" key="2">
    <source>
        <dbReference type="EMBL" id="SDI15064.1"/>
    </source>
</evidence>
<feature type="transmembrane region" description="Helical" evidence="1">
    <location>
        <begin position="170"/>
        <end position="188"/>
    </location>
</feature>
<feature type="transmembrane region" description="Helical" evidence="1">
    <location>
        <begin position="323"/>
        <end position="341"/>
    </location>
</feature>
<feature type="transmembrane region" description="Helical" evidence="1">
    <location>
        <begin position="224"/>
        <end position="245"/>
    </location>
</feature>
<dbReference type="AlphaFoldDB" id="A0A1G8I873"/>
<feature type="transmembrane region" description="Helical" evidence="1">
    <location>
        <begin position="291"/>
        <end position="311"/>
    </location>
</feature>
<keyword evidence="1" id="KW-1133">Transmembrane helix</keyword>
<evidence type="ECO:0000313" key="3">
    <source>
        <dbReference type="Proteomes" id="UP000183255"/>
    </source>
</evidence>
<dbReference type="PANTHER" id="PTHR31610">
    <property type="entry name" value="SLR0360 PROTEIN"/>
    <property type="match status" value="1"/>
</dbReference>
<feature type="transmembrane region" description="Helical" evidence="1">
    <location>
        <begin position="377"/>
        <end position="394"/>
    </location>
</feature>
<keyword evidence="1" id="KW-0472">Membrane</keyword>
<dbReference type="RefSeq" id="WP_031574348.1">
    <property type="nucleotide sequence ID" value="NZ_FNDZ01000001.1"/>
</dbReference>
<gene>
    <name evidence="2" type="ORF">SAMN05421804_101801</name>
</gene>
<reference evidence="2 3" key="1">
    <citation type="submission" date="2016-10" db="EMBL/GenBank/DDBJ databases">
        <authorList>
            <person name="de Groot N.N."/>
        </authorList>
    </citation>
    <scope>NUCLEOTIDE SEQUENCE [LARGE SCALE GENOMIC DNA]</scope>
    <source>
        <strain evidence="2 3">CGMCC 1.5058</strain>
    </source>
</reference>
<dbReference type="EMBL" id="FNDZ01000001">
    <property type="protein sequence ID" value="SDI15064.1"/>
    <property type="molecule type" value="Genomic_DNA"/>
</dbReference>
<feature type="transmembrane region" description="Helical" evidence="1">
    <location>
        <begin position="347"/>
        <end position="365"/>
    </location>
</feature>
<dbReference type="PANTHER" id="PTHR31610:SF0">
    <property type="entry name" value="SLC26A_SULP TRANSPORTER DOMAIN-CONTAINING PROTEIN"/>
    <property type="match status" value="1"/>
</dbReference>
<evidence type="ECO:0000256" key="1">
    <source>
        <dbReference type="SAM" id="Phobius"/>
    </source>
</evidence>
<feature type="transmembrane region" description="Helical" evidence="1">
    <location>
        <begin position="112"/>
        <end position="133"/>
    </location>
</feature>
<feature type="transmembrane region" description="Helical" evidence="1">
    <location>
        <begin position="25"/>
        <end position="44"/>
    </location>
</feature>
<feature type="transmembrane region" description="Helical" evidence="1">
    <location>
        <begin position="414"/>
        <end position="433"/>
    </location>
</feature>
<feature type="transmembrane region" description="Helical" evidence="1">
    <location>
        <begin position="80"/>
        <end position="100"/>
    </location>
</feature>
<feature type="transmembrane region" description="Helical" evidence="1">
    <location>
        <begin position="252"/>
        <end position="271"/>
    </location>
</feature>
<feature type="transmembrane region" description="Helical" evidence="1">
    <location>
        <begin position="195"/>
        <end position="212"/>
    </location>
</feature>
<feature type="transmembrane region" description="Helical" evidence="1">
    <location>
        <begin position="440"/>
        <end position="458"/>
    </location>
</feature>
<keyword evidence="1" id="KW-0812">Transmembrane</keyword>
<protein>
    <submittedName>
        <fullName evidence="2">Putative MFS transporter, AGZA family, xanthine/uracil permease</fullName>
    </submittedName>
</protein>
<proteinExistence type="predicted"/>